<evidence type="ECO:0000313" key="2">
    <source>
        <dbReference type="Proteomes" id="UP001295444"/>
    </source>
</evidence>
<feature type="non-terminal residue" evidence="1">
    <location>
        <position position="132"/>
    </location>
</feature>
<protein>
    <submittedName>
        <fullName evidence="1">HEAT repeat-containing 4</fullName>
    </submittedName>
</protein>
<reference evidence="1" key="1">
    <citation type="submission" date="2022-03" db="EMBL/GenBank/DDBJ databases">
        <authorList>
            <person name="Alioto T."/>
            <person name="Alioto T."/>
            <person name="Gomez Garrido J."/>
        </authorList>
    </citation>
    <scope>NUCLEOTIDE SEQUENCE</scope>
</reference>
<comment type="caution">
    <text evidence="1">The sequence shown here is derived from an EMBL/GenBank/DDBJ whole genome shotgun (WGS) entry which is preliminary data.</text>
</comment>
<dbReference type="PANTHER" id="PTHR12697:SF20">
    <property type="entry name" value="HEAT REPEAT-CONTAINING PROTEIN 4"/>
    <property type="match status" value="1"/>
</dbReference>
<keyword evidence="2" id="KW-1185">Reference proteome</keyword>
<dbReference type="InterPro" id="IPR016024">
    <property type="entry name" value="ARM-type_fold"/>
</dbReference>
<dbReference type="PANTHER" id="PTHR12697">
    <property type="entry name" value="PBS LYASE HEAT-LIKE PROTEIN"/>
    <property type="match status" value="1"/>
</dbReference>
<name>A0AAD1WUR2_PELCU</name>
<dbReference type="EMBL" id="CAKOES020000051">
    <property type="protein sequence ID" value="CAH2329793.1"/>
    <property type="molecule type" value="Genomic_DNA"/>
</dbReference>
<organism evidence="1 2">
    <name type="scientific">Pelobates cultripes</name>
    <name type="common">Western spadefoot toad</name>
    <dbReference type="NCBI Taxonomy" id="61616"/>
    <lineage>
        <taxon>Eukaryota</taxon>
        <taxon>Metazoa</taxon>
        <taxon>Chordata</taxon>
        <taxon>Craniata</taxon>
        <taxon>Vertebrata</taxon>
        <taxon>Euteleostomi</taxon>
        <taxon>Amphibia</taxon>
        <taxon>Batrachia</taxon>
        <taxon>Anura</taxon>
        <taxon>Pelobatoidea</taxon>
        <taxon>Pelobatidae</taxon>
        <taxon>Pelobates</taxon>
    </lineage>
</organism>
<gene>
    <name evidence="1" type="ORF">PECUL_23A024301</name>
</gene>
<dbReference type="Proteomes" id="UP001295444">
    <property type="component" value="Unassembled WGS sequence"/>
</dbReference>
<dbReference type="GO" id="GO:0016491">
    <property type="term" value="F:oxidoreductase activity"/>
    <property type="evidence" value="ECO:0007669"/>
    <property type="project" value="TreeGrafter"/>
</dbReference>
<proteinExistence type="predicted"/>
<accession>A0AAD1WUR2</accession>
<evidence type="ECO:0000313" key="1">
    <source>
        <dbReference type="EMBL" id="CAH2329793.1"/>
    </source>
</evidence>
<dbReference type="AlphaFoldDB" id="A0AAD1WUR2"/>
<dbReference type="SUPFAM" id="SSF48371">
    <property type="entry name" value="ARM repeat"/>
    <property type="match status" value="1"/>
</dbReference>
<sequence>LGNIGQVTTRVKEILLRSIRSDVPAVRIEACHCIATLRLCDTDVQSALQDQLVLESNEFVKREVNQTLTAFNIKNEGNQQMRSLIQQEMSRLCQEEVLIPKVLKLDESLEEGPQKTGLLIDKTQMDPKGFIE</sequence>